<evidence type="ECO:0000313" key="4">
    <source>
        <dbReference type="Proteomes" id="UP001648503"/>
    </source>
</evidence>
<dbReference type="Proteomes" id="UP001648503">
    <property type="component" value="Unassembled WGS sequence"/>
</dbReference>
<sequence>MRSTTALISVIAALSAVVQAIPPCQSGLSRATFAQCCYNSLTDPNSKPGAADQFAACSSLAANSSAYYSCLCRLSQLLTGCYTSFCVADPGLQTQQQYSIQFCAAAQQASAAPNQTSPTAPLMTLPPLPPLSGTVPPPHTTSFNAAPTPPSTGASAKGAGEANGANMLMNAMMAAGVAGAIAVGL</sequence>
<reference evidence="3 4" key="1">
    <citation type="submission" date="2021-02" db="EMBL/GenBank/DDBJ databases">
        <title>Variation within the Batrachochytrium salamandrivorans European outbreak.</title>
        <authorList>
            <person name="Kelly M."/>
            <person name="Pasmans F."/>
            <person name="Shea T.P."/>
            <person name="Munoz J.F."/>
            <person name="Carranza S."/>
            <person name="Cuomo C.A."/>
            <person name="Martel A."/>
        </authorList>
    </citation>
    <scope>NUCLEOTIDE SEQUENCE [LARGE SCALE GENOMIC DNA]</scope>
    <source>
        <strain evidence="3 4">AMFP18/2</strain>
    </source>
</reference>
<evidence type="ECO:0000313" key="3">
    <source>
        <dbReference type="EMBL" id="KAH6595909.1"/>
    </source>
</evidence>
<organism evidence="3 4">
    <name type="scientific">Batrachochytrium salamandrivorans</name>
    <dbReference type="NCBI Taxonomy" id="1357716"/>
    <lineage>
        <taxon>Eukaryota</taxon>
        <taxon>Fungi</taxon>
        <taxon>Fungi incertae sedis</taxon>
        <taxon>Chytridiomycota</taxon>
        <taxon>Chytridiomycota incertae sedis</taxon>
        <taxon>Chytridiomycetes</taxon>
        <taxon>Rhizophydiales</taxon>
        <taxon>Rhizophydiales incertae sedis</taxon>
        <taxon>Batrachochytrium</taxon>
    </lineage>
</organism>
<feature type="region of interest" description="Disordered" evidence="1">
    <location>
        <begin position="114"/>
        <end position="158"/>
    </location>
</feature>
<feature type="signal peptide" evidence="2">
    <location>
        <begin position="1"/>
        <end position="20"/>
    </location>
</feature>
<feature type="compositionally biased region" description="Low complexity" evidence="1">
    <location>
        <begin position="114"/>
        <end position="123"/>
    </location>
</feature>
<accession>A0ABQ8FCG3</accession>
<keyword evidence="4" id="KW-1185">Reference proteome</keyword>
<feature type="chain" id="PRO_5046575015" description="Extracellular membrane protein CFEM domain-containing protein" evidence="2">
    <location>
        <begin position="21"/>
        <end position="185"/>
    </location>
</feature>
<feature type="compositionally biased region" description="Pro residues" evidence="1">
    <location>
        <begin position="124"/>
        <end position="139"/>
    </location>
</feature>
<comment type="caution">
    <text evidence="3">The sequence shown here is derived from an EMBL/GenBank/DDBJ whole genome shotgun (WGS) entry which is preliminary data.</text>
</comment>
<keyword evidence="2" id="KW-0732">Signal</keyword>
<gene>
    <name evidence="3" type="ORF">BASA50_005489</name>
</gene>
<evidence type="ECO:0000256" key="2">
    <source>
        <dbReference type="SAM" id="SignalP"/>
    </source>
</evidence>
<protein>
    <recommendedName>
        <fullName evidence="5">Extracellular membrane protein CFEM domain-containing protein</fullName>
    </recommendedName>
</protein>
<dbReference type="EMBL" id="JAFCIX010000267">
    <property type="protein sequence ID" value="KAH6595909.1"/>
    <property type="molecule type" value="Genomic_DNA"/>
</dbReference>
<name>A0ABQ8FCG3_9FUNG</name>
<proteinExistence type="predicted"/>
<evidence type="ECO:0008006" key="5">
    <source>
        <dbReference type="Google" id="ProtNLM"/>
    </source>
</evidence>
<evidence type="ECO:0000256" key="1">
    <source>
        <dbReference type="SAM" id="MobiDB-lite"/>
    </source>
</evidence>